<accession>G7Y9S6</accession>
<proteinExistence type="predicted"/>
<dbReference type="Gene3D" id="3.60.10.10">
    <property type="entry name" value="Endonuclease/exonuclease/phosphatase"/>
    <property type="match status" value="1"/>
</dbReference>
<reference evidence="1" key="1">
    <citation type="journal article" date="2011" name="Genome Biol.">
        <title>The draft genome of the carcinogenic human liver fluke Clonorchis sinensis.</title>
        <authorList>
            <person name="Wang X."/>
            <person name="Chen W."/>
            <person name="Huang Y."/>
            <person name="Sun J."/>
            <person name="Men J."/>
            <person name="Liu H."/>
            <person name="Luo F."/>
            <person name="Guo L."/>
            <person name="Lv X."/>
            <person name="Deng C."/>
            <person name="Zhou C."/>
            <person name="Fan Y."/>
            <person name="Li X."/>
            <person name="Huang L."/>
            <person name="Hu Y."/>
            <person name="Liang C."/>
            <person name="Hu X."/>
            <person name="Xu J."/>
            <person name="Yu X."/>
        </authorList>
    </citation>
    <scope>NUCLEOTIDE SEQUENCE [LARGE SCALE GENOMIC DNA]</scope>
    <source>
        <strain evidence="1">Henan</strain>
    </source>
</reference>
<dbReference type="InterPro" id="IPR036691">
    <property type="entry name" value="Endo/exonu/phosph_ase_sf"/>
</dbReference>
<dbReference type="AlphaFoldDB" id="G7Y9S6"/>
<feature type="non-terminal residue" evidence="1">
    <location>
        <position position="160"/>
    </location>
</feature>
<sequence>MTFTNNSTLMPHRPSRGAISRVTLLAAYSRAGTRKHASADASLLTLSRFQSCTLRRPNFNTFSAGLSSRTDRSASLASHLAADSIRPRSVTYLKTSKSVFKPRKPVYLATFNVRSLKQAGQQMPLARTLDSLSIDVCCLSETRTQDANTVIELTASSLSS</sequence>
<evidence type="ECO:0000313" key="1">
    <source>
        <dbReference type="EMBL" id="GAA49710.1"/>
    </source>
</evidence>
<gene>
    <name evidence="1" type="ORF">CLF_103456</name>
</gene>
<evidence type="ECO:0000313" key="2">
    <source>
        <dbReference type="Proteomes" id="UP000008909"/>
    </source>
</evidence>
<dbReference type="Proteomes" id="UP000008909">
    <property type="component" value="Unassembled WGS sequence"/>
</dbReference>
<protein>
    <submittedName>
        <fullName evidence="1">Uncharacterized protein</fullName>
    </submittedName>
</protein>
<organism evidence="1 2">
    <name type="scientific">Clonorchis sinensis</name>
    <name type="common">Chinese liver fluke</name>
    <dbReference type="NCBI Taxonomy" id="79923"/>
    <lineage>
        <taxon>Eukaryota</taxon>
        <taxon>Metazoa</taxon>
        <taxon>Spiralia</taxon>
        <taxon>Lophotrochozoa</taxon>
        <taxon>Platyhelminthes</taxon>
        <taxon>Trematoda</taxon>
        <taxon>Digenea</taxon>
        <taxon>Opisthorchiida</taxon>
        <taxon>Opisthorchiata</taxon>
        <taxon>Opisthorchiidae</taxon>
        <taxon>Clonorchis</taxon>
    </lineage>
</organism>
<dbReference type="EMBL" id="DF142979">
    <property type="protein sequence ID" value="GAA49710.1"/>
    <property type="molecule type" value="Genomic_DNA"/>
</dbReference>
<dbReference type="SUPFAM" id="SSF56219">
    <property type="entry name" value="DNase I-like"/>
    <property type="match status" value="1"/>
</dbReference>
<reference key="2">
    <citation type="submission" date="2011-10" db="EMBL/GenBank/DDBJ databases">
        <title>The genome and transcriptome sequence of Clonorchis sinensis provide insights into the carcinogenic liver fluke.</title>
        <authorList>
            <person name="Wang X."/>
            <person name="Huang Y."/>
            <person name="Chen W."/>
            <person name="Liu H."/>
            <person name="Guo L."/>
            <person name="Chen Y."/>
            <person name="Luo F."/>
            <person name="Zhou W."/>
            <person name="Sun J."/>
            <person name="Mao Q."/>
            <person name="Liang P."/>
            <person name="Zhou C."/>
            <person name="Tian Y."/>
            <person name="Men J."/>
            <person name="Lv X."/>
            <person name="Huang L."/>
            <person name="Zhou J."/>
            <person name="Hu Y."/>
            <person name="Li R."/>
            <person name="Zhang F."/>
            <person name="Lei H."/>
            <person name="Li X."/>
            <person name="Hu X."/>
            <person name="Liang C."/>
            <person name="Xu J."/>
            <person name="Wu Z."/>
            <person name="Yu X."/>
        </authorList>
    </citation>
    <scope>NUCLEOTIDE SEQUENCE</scope>
    <source>
        <strain>Henan</strain>
    </source>
</reference>
<keyword evidence="2" id="KW-1185">Reference proteome</keyword>
<name>G7Y9S6_CLOSI</name>